<evidence type="ECO:0000256" key="8">
    <source>
        <dbReference type="PROSITE-ProRule" id="PRU00175"/>
    </source>
</evidence>
<dbReference type="PANTHER" id="PTHR22937">
    <property type="entry name" value="E3 UBIQUITIN-PROTEIN LIGASE RNF165"/>
    <property type="match status" value="1"/>
</dbReference>
<dbReference type="SUPFAM" id="SSF57850">
    <property type="entry name" value="RING/U-box"/>
    <property type="match status" value="1"/>
</dbReference>
<keyword evidence="7" id="KW-0862">Zinc</keyword>
<feature type="region of interest" description="Disordered" evidence="9">
    <location>
        <begin position="308"/>
        <end position="357"/>
    </location>
</feature>
<evidence type="ECO:0000313" key="11">
    <source>
        <dbReference type="EMBL" id="KAK1396992.1"/>
    </source>
</evidence>
<dbReference type="PANTHER" id="PTHR22937:SF222">
    <property type="entry name" value="RING-TYPE E3 UBIQUITIN TRANSFERASE"/>
    <property type="match status" value="1"/>
</dbReference>
<dbReference type="Pfam" id="PF13639">
    <property type="entry name" value="zf-RING_2"/>
    <property type="match status" value="1"/>
</dbReference>
<reference evidence="11" key="2">
    <citation type="submission" date="2023-05" db="EMBL/GenBank/DDBJ databases">
        <authorList>
            <person name="Schelkunov M.I."/>
        </authorList>
    </citation>
    <scope>NUCLEOTIDE SEQUENCE</scope>
    <source>
        <strain evidence="11">Hsosn_3</strain>
        <tissue evidence="11">Leaf</tissue>
    </source>
</reference>
<name>A0AAD8N5Q2_9APIA</name>
<dbReference type="Proteomes" id="UP001237642">
    <property type="component" value="Unassembled WGS sequence"/>
</dbReference>
<evidence type="ECO:0000256" key="3">
    <source>
        <dbReference type="ARBA" id="ARBA00022679"/>
    </source>
</evidence>
<evidence type="ECO:0000256" key="6">
    <source>
        <dbReference type="ARBA" id="ARBA00022786"/>
    </source>
</evidence>
<dbReference type="SMART" id="SM00184">
    <property type="entry name" value="RING"/>
    <property type="match status" value="1"/>
</dbReference>
<evidence type="ECO:0000256" key="2">
    <source>
        <dbReference type="ARBA" id="ARBA00012483"/>
    </source>
</evidence>
<dbReference type="InterPro" id="IPR045191">
    <property type="entry name" value="MBR1/2-like"/>
</dbReference>
<dbReference type="CDD" id="cd16469">
    <property type="entry name" value="RING-H2_RNF24-like"/>
    <property type="match status" value="1"/>
</dbReference>
<dbReference type="EMBL" id="JAUIZM010000002">
    <property type="protein sequence ID" value="KAK1396992.1"/>
    <property type="molecule type" value="Genomic_DNA"/>
</dbReference>
<dbReference type="GO" id="GO:0061630">
    <property type="term" value="F:ubiquitin protein ligase activity"/>
    <property type="evidence" value="ECO:0007669"/>
    <property type="project" value="UniProtKB-EC"/>
</dbReference>
<evidence type="ECO:0000256" key="5">
    <source>
        <dbReference type="ARBA" id="ARBA00022771"/>
    </source>
</evidence>
<dbReference type="GO" id="GO:0005634">
    <property type="term" value="C:nucleus"/>
    <property type="evidence" value="ECO:0007669"/>
    <property type="project" value="TreeGrafter"/>
</dbReference>
<comment type="catalytic activity">
    <reaction evidence="1">
        <text>S-ubiquitinyl-[E2 ubiquitin-conjugating enzyme]-L-cysteine + [acceptor protein]-L-lysine = [E2 ubiquitin-conjugating enzyme]-L-cysteine + N(6)-ubiquitinyl-[acceptor protein]-L-lysine.</text>
        <dbReference type="EC" id="2.3.2.27"/>
    </reaction>
</comment>
<proteinExistence type="predicted"/>
<sequence>MGHQNIQYSGPMIDMEMDQPGQGHFSPYGSISNFPQPNVILAAPGTRNNFDVHHRPDHIGSYRMPQYNVVQHQYPSGSIDLSASAASNHYNMYMAPSSSARGFPLPLNTGAYDQFLSSSNRGIDFSADSYGRNAQFIDELGGSFKRKNAEVFPRNFQHYASAGSSSSAAPVIARPVESDVGPREASFAVTDSGGIDMSSVMDTGSHRSMRNRPGVVSVESLVPHNPSHLIRGQYPGQAFQTASAPWMDQQFNGDLTWNQTHVLPYLHGNFNGLCMEAANMGVHAYPVTANRASATFLLPPTILPGHFNLHHPSPPLPPVQGAQGRSLELHPQVATSSRRPSTSGTSQPSINTIQDSGDMSSRFVGSIYPAGLRIYRPQRRELVLDASARQRNLHHLRVLPEDGVALLELSDYHGLVDSFDHHREMRLDIDNMSYEELLALGEQIGSVASGLSEEFILGRLKSRIFSVSRSSSNVEDTASVDQELNFCVVCQAEYRDEEKKGILDCGHEYHLECIKKWLLVKNTCPICKSAALTTENKEE</sequence>
<keyword evidence="5 8" id="KW-0863">Zinc-finger</keyword>
<dbReference type="Gene3D" id="3.30.40.10">
    <property type="entry name" value="Zinc/RING finger domain, C3HC4 (zinc finger)"/>
    <property type="match status" value="1"/>
</dbReference>
<feature type="compositionally biased region" description="Low complexity" evidence="9">
    <location>
        <begin position="335"/>
        <end position="349"/>
    </location>
</feature>
<evidence type="ECO:0000256" key="4">
    <source>
        <dbReference type="ARBA" id="ARBA00022723"/>
    </source>
</evidence>
<dbReference type="GO" id="GO:0008270">
    <property type="term" value="F:zinc ion binding"/>
    <property type="evidence" value="ECO:0007669"/>
    <property type="project" value="UniProtKB-KW"/>
</dbReference>
<dbReference type="EC" id="2.3.2.27" evidence="2"/>
<dbReference type="PROSITE" id="PS50089">
    <property type="entry name" value="ZF_RING_2"/>
    <property type="match status" value="1"/>
</dbReference>
<organism evidence="11 12">
    <name type="scientific">Heracleum sosnowskyi</name>
    <dbReference type="NCBI Taxonomy" id="360622"/>
    <lineage>
        <taxon>Eukaryota</taxon>
        <taxon>Viridiplantae</taxon>
        <taxon>Streptophyta</taxon>
        <taxon>Embryophyta</taxon>
        <taxon>Tracheophyta</taxon>
        <taxon>Spermatophyta</taxon>
        <taxon>Magnoliopsida</taxon>
        <taxon>eudicotyledons</taxon>
        <taxon>Gunneridae</taxon>
        <taxon>Pentapetalae</taxon>
        <taxon>asterids</taxon>
        <taxon>campanulids</taxon>
        <taxon>Apiales</taxon>
        <taxon>Apiaceae</taxon>
        <taxon>Apioideae</taxon>
        <taxon>apioid superclade</taxon>
        <taxon>Tordylieae</taxon>
        <taxon>Tordyliinae</taxon>
        <taxon>Heracleum</taxon>
    </lineage>
</organism>
<keyword evidence="12" id="KW-1185">Reference proteome</keyword>
<dbReference type="AlphaFoldDB" id="A0AAD8N5Q2"/>
<feature type="domain" description="RING-type" evidence="10">
    <location>
        <begin position="487"/>
        <end position="528"/>
    </location>
</feature>
<dbReference type="InterPro" id="IPR013083">
    <property type="entry name" value="Znf_RING/FYVE/PHD"/>
</dbReference>
<gene>
    <name evidence="11" type="ORF">POM88_006855</name>
</gene>
<evidence type="ECO:0000313" key="12">
    <source>
        <dbReference type="Proteomes" id="UP001237642"/>
    </source>
</evidence>
<evidence type="ECO:0000256" key="7">
    <source>
        <dbReference type="ARBA" id="ARBA00022833"/>
    </source>
</evidence>
<evidence type="ECO:0000259" key="10">
    <source>
        <dbReference type="PROSITE" id="PS50089"/>
    </source>
</evidence>
<comment type="caution">
    <text evidence="11">The sequence shown here is derived from an EMBL/GenBank/DDBJ whole genome shotgun (WGS) entry which is preliminary data.</text>
</comment>
<reference evidence="11" key="1">
    <citation type="submission" date="2023-02" db="EMBL/GenBank/DDBJ databases">
        <title>Genome of toxic invasive species Heracleum sosnowskyi carries increased number of genes despite the absence of recent whole-genome duplications.</title>
        <authorList>
            <person name="Schelkunov M."/>
            <person name="Shtratnikova V."/>
            <person name="Makarenko M."/>
            <person name="Klepikova A."/>
            <person name="Omelchenko D."/>
            <person name="Novikova G."/>
            <person name="Obukhova E."/>
            <person name="Bogdanov V."/>
            <person name="Penin A."/>
            <person name="Logacheva M."/>
        </authorList>
    </citation>
    <scope>NUCLEOTIDE SEQUENCE</scope>
    <source>
        <strain evidence="11">Hsosn_3</strain>
        <tissue evidence="11">Leaf</tissue>
    </source>
</reference>
<keyword evidence="4" id="KW-0479">Metal-binding</keyword>
<keyword evidence="6" id="KW-0833">Ubl conjugation pathway</keyword>
<protein>
    <recommendedName>
        <fullName evidence="2">RING-type E3 ubiquitin transferase</fullName>
        <ecNumber evidence="2">2.3.2.27</ecNumber>
    </recommendedName>
</protein>
<keyword evidence="3" id="KW-0808">Transferase</keyword>
<accession>A0AAD8N5Q2</accession>
<evidence type="ECO:0000256" key="9">
    <source>
        <dbReference type="SAM" id="MobiDB-lite"/>
    </source>
</evidence>
<evidence type="ECO:0000256" key="1">
    <source>
        <dbReference type="ARBA" id="ARBA00000900"/>
    </source>
</evidence>
<dbReference type="InterPro" id="IPR001841">
    <property type="entry name" value="Znf_RING"/>
</dbReference>